<evidence type="ECO:0000256" key="6">
    <source>
        <dbReference type="ARBA" id="ARBA00023136"/>
    </source>
</evidence>
<dbReference type="GO" id="GO:0015288">
    <property type="term" value="F:porin activity"/>
    <property type="evidence" value="ECO:0007669"/>
    <property type="project" value="TreeGrafter"/>
</dbReference>
<dbReference type="GO" id="GO:0009279">
    <property type="term" value="C:cell outer membrane"/>
    <property type="evidence" value="ECO:0007669"/>
    <property type="project" value="UniProtKB-SubCell"/>
</dbReference>
<dbReference type="GO" id="GO:0015562">
    <property type="term" value="F:efflux transmembrane transporter activity"/>
    <property type="evidence" value="ECO:0007669"/>
    <property type="project" value="InterPro"/>
</dbReference>
<dbReference type="Pfam" id="PF02321">
    <property type="entry name" value="OEP"/>
    <property type="match status" value="2"/>
</dbReference>
<proteinExistence type="inferred from homology"/>
<dbReference type="PANTHER" id="PTHR30026">
    <property type="entry name" value="OUTER MEMBRANE PROTEIN TOLC"/>
    <property type="match status" value="1"/>
</dbReference>
<organism evidence="9 10">
    <name type="scientific">Capnocytophaga canis</name>
    <dbReference type="NCBI Taxonomy" id="1848903"/>
    <lineage>
        <taxon>Bacteria</taxon>
        <taxon>Pseudomonadati</taxon>
        <taxon>Bacteroidota</taxon>
        <taxon>Flavobacteriia</taxon>
        <taxon>Flavobacteriales</taxon>
        <taxon>Flavobacteriaceae</taxon>
        <taxon>Capnocytophaga</taxon>
    </lineage>
</organism>
<comment type="subcellular location">
    <subcellularLocation>
        <location evidence="1">Cell outer membrane</location>
    </subcellularLocation>
</comment>
<feature type="coiled-coil region" evidence="8">
    <location>
        <begin position="341"/>
        <end position="382"/>
    </location>
</feature>
<evidence type="ECO:0000256" key="1">
    <source>
        <dbReference type="ARBA" id="ARBA00004442"/>
    </source>
</evidence>
<dbReference type="InterPro" id="IPR051906">
    <property type="entry name" value="TolC-like"/>
</dbReference>
<dbReference type="Proteomes" id="UP000038200">
    <property type="component" value="Unassembled WGS sequence"/>
</dbReference>
<protein>
    <recommendedName>
        <fullName evidence="11">Outer membrane efflux protein</fullName>
    </recommendedName>
</protein>
<evidence type="ECO:0008006" key="11">
    <source>
        <dbReference type="Google" id="ProtNLM"/>
    </source>
</evidence>
<evidence type="ECO:0000313" key="10">
    <source>
        <dbReference type="Proteomes" id="UP000038200"/>
    </source>
</evidence>
<dbReference type="Gene3D" id="1.20.1600.10">
    <property type="entry name" value="Outer membrane efflux proteins (OEP)"/>
    <property type="match status" value="1"/>
</dbReference>
<evidence type="ECO:0000256" key="5">
    <source>
        <dbReference type="ARBA" id="ARBA00022692"/>
    </source>
</evidence>
<evidence type="ECO:0000256" key="3">
    <source>
        <dbReference type="ARBA" id="ARBA00022448"/>
    </source>
</evidence>
<keyword evidence="5" id="KW-0812">Transmembrane</keyword>
<dbReference type="SUPFAM" id="SSF56954">
    <property type="entry name" value="Outer membrane efflux proteins (OEP)"/>
    <property type="match status" value="1"/>
</dbReference>
<keyword evidence="8" id="KW-0175">Coiled coil</keyword>
<evidence type="ECO:0000256" key="8">
    <source>
        <dbReference type="SAM" id="Coils"/>
    </source>
</evidence>
<dbReference type="InterPro" id="IPR003423">
    <property type="entry name" value="OMP_efflux"/>
</dbReference>
<evidence type="ECO:0000256" key="4">
    <source>
        <dbReference type="ARBA" id="ARBA00022452"/>
    </source>
</evidence>
<dbReference type="PANTHER" id="PTHR30026:SF20">
    <property type="entry name" value="OUTER MEMBRANE PROTEIN TOLC"/>
    <property type="match status" value="1"/>
</dbReference>
<dbReference type="AlphaFoldDB" id="A0A0B7ITX6"/>
<keyword evidence="4" id="KW-1134">Transmembrane beta strand</keyword>
<dbReference type="GO" id="GO:1990281">
    <property type="term" value="C:efflux pump complex"/>
    <property type="evidence" value="ECO:0007669"/>
    <property type="project" value="TreeGrafter"/>
</dbReference>
<evidence type="ECO:0000256" key="2">
    <source>
        <dbReference type="ARBA" id="ARBA00007613"/>
    </source>
</evidence>
<gene>
    <name evidence="9" type="ORF">CCAND93_470002</name>
</gene>
<evidence type="ECO:0000313" key="9">
    <source>
        <dbReference type="EMBL" id="CEN53557.1"/>
    </source>
</evidence>
<dbReference type="EMBL" id="CDOL01000236">
    <property type="protein sequence ID" value="CEN53557.1"/>
    <property type="molecule type" value="Genomic_DNA"/>
</dbReference>
<dbReference type="OrthoDB" id="9811587at2"/>
<evidence type="ECO:0000256" key="7">
    <source>
        <dbReference type="ARBA" id="ARBA00023237"/>
    </source>
</evidence>
<accession>A0A0B7ITX6</accession>
<comment type="similarity">
    <text evidence="2">Belongs to the outer membrane factor (OMF) (TC 1.B.17) family.</text>
</comment>
<keyword evidence="6" id="KW-0472">Membrane</keyword>
<keyword evidence="7" id="KW-0998">Cell outer membrane</keyword>
<keyword evidence="3" id="KW-0813">Transport</keyword>
<name>A0A0B7ITX6_9FLAO</name>
<reference evidence="9 10" key="1">
    <citation type="submission" date="2015-01" db="EMBL/GenBank/DDBJ databases">
        <authorList>
            <person name="Xiang T."/>
            <person name="Song Y."/>
            <person name="Huang L."/>
            <person name="Wang B."/>
            <person name="Wu P."/>
        </authorList>
    </citation>
    <scope>NUCLEOTIDE SEQUENCE [LARGE SCALE GENOMIC DNA]</scope>
    <source>
        <strain evidence="9 10">CcD93</strain>
    </source>
</reference>
<sequence>MKLKKILRYSIKILFFFFITNLFSQTKFSLDDCLNKLIIHNVEINKQQIRQEITEREVKIAKANYLPNANFLASQSFSFGTSYNVSTGVGQKESSSTGFIMSLSQPIFNGFSNKYKLQRAKINNKKSILEIENIKLNLEIEVINKYLEIALNKELLNVAKEQLEISAMNYQRIKKLHERALVGKKELLEIEAILESDKKDKIIIENTIENGLIQLKELLGMDIVSNFDIEDSIKVDEISLSDKKKIENFVEHNPFIQTSYLNIQLKEKDMALEKAKLYPSLSLNYSLNGYYFHILGQGDYILNKITNELQANGFFKQLRDNRINYVGLSMNIPIFTGFKTRENYKNKQNEIQIQKLDLEKDKRSLKNKIQITLNEIETVRKSLKTLETIFNKQQAIFTIAQEQYEKGNINSYEFLENKSKLMQKRTEYVRIKYQYYFKLKVIESYFKSAQF</sequence>
<dbReference type="RefSeq" id="WP_042008405.1">
    <property type="nucleotide sequence ID" value="NZ_CDOL01000236.1"/>
</dbReference>